<dbReference type="Pfam" id="PF05050">
    <property type="entry name" value="Methyltransf_21"/>
    <property type="match status" value="1"/>
</dbReference>
<sequence>MPLRLMSAIADPSDRTLARRAKRMLRRVCPRAILMWREASYFRRFGEVELGIVRLLCRPEADSVDIGANEGSYIHFMRRYSRHVHAFEPVPWLADLLASKFPKGVTVHGMALSDTSGTAVLQIPIAAGGVVTGLASLNPRAVADYPESRRIEVPMAPFDAVYSGTVGFIKIDVEGHEEAVLDGARKAIERCHPRLLIEIEERMSPGAVSRITRMLGRLNYRGDFIRGRALEPIEHFDARSMQRPEDIAGFGGGVPRRHFAGYINNFLFFPPDEPETTLPQIQARLRRV</sequence>
<evidence type="ECO:0000313" key="2">
    <source>
        <dbReference type="EMBL" id="TXL71447.1"/>
    </source>
</evidence>
<dbReference type="InterPro" id="IPR029063">
    <property type="entry name" value="SAM-dependent_MTases_sf"/>
</dbReference>
<evidence type="ECO:0000259" key="1">
    <source>
        <dbReference type="Pfam" id="PF05050"/>
    </source>
</evidence>
<dbReference type="SUPFAM" id="SSF53335">
    <property type="entry name" value="S-adenosyl-L-methionine-dependent methyltransferases"/>
    <property type="match status" value="1"/>
</dbReference>
<dbReference type="PANTHER" id="PTHR34203:SF15">
    <property type="entry name" value="SLL1173 PROTEIN"/>
    <property type="match status" value="1"/>
</dbReference>
<dbReference type="InterPro" id="IPR006342">
    <property type="entry name" value="FkbM_mtfrase"/>
</dbReference>
<gene>
    <name evidence="2" type="ORF">FHP25_29910</name>
</gene>
<evidence type="ECO:0000313" key="3">
    <source>
        <dbReference type="Proteomes" id="UP000321638"/>
    </source>
</evidence>
<dbReference type="EMBL" id="VDUZ01000043">
    <property type="protein sequence ID" value="TXL71447.1"/>
    <property type="molecule type" value="Genomic_DNA"/>
</dbReference>
<accession>A0A5C8PCC7</accession>
<dbReference type="Proteomes" id="UP000321638">
    <property type="component" value="Unassembled WGS sequence"/>
</dbReference>
<dbReference type="PANTHER" id="PTHR34203">
    <property type="entry name" value="METHYLTRANSFERASE, FKBM FAMILY PROTEIN"/>
    <property type="match status" value="1"/>
</dbReference>
<dbReference type="NCBIfam" id="TIGR01444">
    <property type="entry name" value="fkbM_fam"/>
    <property type="match status" value="1"/>
</dbReference>
<proteinExistence type="predicted"/>
<comment type="caution">
    <text evidence="2">The sequence shown here is derived from an EMBL/GenBank/DDBJ whole genome shotgun (WGS) entry which is preliminary data.</text>
</comment>
<protein>
    <submittedName>
        <fullName evidence="2">FkbM family methyltransferase</fullName>
    </submittedName>
</protein>
<organism evidence="2 3">
    <name type="scientific">Vineibacter terrae</name>
    <dbReference type="NCBI Taxonomy" id="2586908"/>
    <lineage>
        <taxon>Bacteria</taxon>
        <taxon>Pseudomonadati</taxon>
        <taxon>Pseudomonadota</taxon>
        <taxon>Alphaproteobacteria</taxon>
        <taxon>Hyphomicrobiales</taxon>
        <taxon>Vineibacter</taxon>
    </lineage>
</organism>
<keyword evidence="2" id="KW-0808">Transferase</keyword>
<dbReference type="GO" id="GO:0032259">
    <property type="term" value="P:methylation"/>
    <property type="evidence" value="ECO:0007669"/>
    <property type="project" value="UniProtKB-KW"/>
</dbReference>
<dbReference type="GO" id="GO:0008168">
    <property type="term" value="F:methyltransferase activity"/>
    <property type="evidence" value="ECO:0007669"/>
    <property type="project" value="UniProtKB-KW"/>
</dbReference>
<reference evidence="2 3" key="1">
    <citation type="submission" date="2019-06" db="EMBL/GenBank/DDBJ databases">
        <title>New taxonomy in bacterial strain CC-CFT640, isolated from vineyard.</title>
        <authorList>
            <person name="Lin S.-Y."/>
            <person name="Tsai C.-F."/>
            <person name="Young C.-C."/>
        </authorList>
    </citation>
    <scope>NUCLEOTIDE SEQUENCE [LARGE SCALE GENOMIC DNA]</scope>
    <source>
        <strain evidence="2 3">CC-CFT640</strain>
    </source>
</reference>
<keyword evidence="2" id="KW-0489">Methyltransferase</keyword>
<name>A0A5C8PCC7_9HYPH</name>
<dbReference type="Gene3D" id="3.40.50.150">
    <property type="entry name" value="Vaccinia Virus protein VP39"/>
    <property type="match status" value="1"/>
</dbReference>
<keyword evidence="3" id="KW-1185">Reference proteome</keyword>
<dbReference type="AlphaFoldDB" id="A0A5C8PCC7"/>
<dbReference type="InterPro" id="IPR052514">
    <property type="entry name" value="SAM-dependent_MTase"/>
</dbReference>
<feature type="domain" description="Methyltransferase FkbM" evidence="1">
    <location>
        <begin position="65"/>
        <end position="221"/>
    </location>
</feature>